<feature type="domain" description="Transposase IS66 zinc-finger binding" evidence="2">
    <location>
        <begin position="12"/>
        <end position="54"/>
    </location>
</feature>
<name>A0A316A2T8_9FIRM</name>
<dbReference type="Pfam" id="PF13005">
    <property type="entry name" value="zf-IS66"/>
    <property type="match status" value="1"/>
</dbReference>
<evidence type="ECO:0000259" key="1">
    <source>
        <dbReference type="Pfam" id="PF03050"/>
    </source>
</evidence>
<keyword evidence="4" id="KW-1185">Reference proteome</keyword>
<accession>A0A316A2T8</accession>
<evidence type="ECO:0000313" key="4">
    <source>
        <dbReference type="Proteomes" id="UP000254051"/>
    </source>
</evidence>
<proteinExistence type="predicted"/>
<dbReference type="Proteomes" id="UP000254051">
    <property type="component" value="Unassembled WGS sequence"/>
</dbReference>
<sequence length="289" mass="33397">MIDLELEGDALNCPYCNTPIEDIGSKVVREEIRITPAKVERVQYVQHSYACPTCRDDGESTIEKAPVPVPLISHSRASASAVAFIMYQKCINCQPFYRQEKDWEQLGVKLNRGTMASWFNTCAEEYLEPVYDKLHEYLLKQSVIHADETTCHVLHEDDKTPESKSYIWLYTSGAFEEHRILIYEYQPSRGGYHAAKFLADFHGFVHTDGFSGYNRLTDIIRCGCWAHLRRYMFEAIPKKKGVNAKSSPAYIGYAYCEQLFQIEKTLKDLQPEERQKQRLELERLVLGAF</sequence>
<gene>
    <name evidence="3" type="ORF">SAMN05216529_102342</name>
</gene>
<dbReference type="Pfam" id="PF03050">
    <property type="entry name" value="DDE_Tnp_IS66"/>
    <property type="match status" value="1"/>
</dbReference>
<dbReference type="PANTHER" id="PTHR33678">
    <property type="entry name" value="BLL1576 PROTEIN"/>
    <property type="match status" value="1"/>
</dbReference>
<evidence type="ECO:0000313" key="3">
    <source>
        <dbReference type="EMBL" id="SUQ13124.1"/>
    </source>
</evidence>
<dbReference type="NCBIfam" id="NF033517">
    <property type="entry name" value="transpos_IS66"/>
    <property type="match status" value="1"/>
</dbReference>
<dbReference type="InterPro" id="IPR004291">
    <property type="entry name" value="Transposase_IS66_central"/>
</dbReference>
<organism evidence="3 4">
    <name type="scientific">Faecalicatena contorta</name>
    <dbReference type="NCBI Taxonomy" id="39482"/>
    <lineage>
        <taxon>Bacteria</taxon>
        <taxon>Bacillati</taxon>
        <taxon>Bacillota</taxon>
        <taxon>Clostridia</taxon>
        <taxon>Lachnospirales</taxon>
        <taxon>Lachnospiraceae</taxon>
        <taxon>Faecalicatena</taxon>
    </lineage>
</organism>
<dbReference type="InterPro" id="IPR024474">
    <property type="entry name" value="Znf_dom_IS66"/>
</dbReference>
<dbReference type="InterPro" id="IPR052344">
    <property type="entry name" value="Transposase-related"/>
</dbReference>
<feature type="domain" description="Transposase IS66 central" evidence="1">
    <location>
        <begin position="74"/>
        <end position="288"/>
    </location>
</feature>
<dbReference type="PANTHER" id="PTHR33678:SF2">
    <property type="match status" value="1"/>
</dbReference>
<reference evidence="4" key="1">
    <citation type="submission" date="2017-07" db="EMBL/GenBank/DDBJ databases">
        <authorList>
            <person name="Varghese N."/>
            <person name="Submissions S."/>
        </authorList>
    </citation>
    <scope>NUCLEOTIDE SEQUENCE [LARGE SCALE GENOMIC DNA]</scope>
    <source>
        <strain evidence="4">NLAE-zl-C134</strain>
    </source>
</reference>
<dbReference type="AlphaFoldDB" id="A0A316A2T8"/>
<protein>
    <submittedName>
        <fullName evidence="3">Transposase</fullName>
    </submittedName>
</protein>
<evidence type="ECO:0000259" key="2">
    <source>
        <dbReference type="Pfam" id="PF13005"/>
    </source>
</evidence>
<dbReference type="EMBL" id="UHJJ01000002">
    <property type="protein sequence ID" value="SUQ13124.1"/>
    <property type="molecule type" value="Genomic_DNA"/>
</dbReference>